<dbReference type="Proteomes" id="UP000001476">
    <property type="component" value="Chromosome"/>
</dbReference>
<dbReference type="EMBL" id="CP001104">
    <property type="protein sequence ID" value="ACR72537.1"/>
    <property type="molecule type" value="Genomic_DNA"/>
</dbReference>
<dbReference type="AlphaFoldDB" id="C4Z2G2"/>
<dbReference type="HOGENOM" id="CLU_1155105_0_0_9"/>
<evidence type="ECO:0000313" key="2">
    <source>
        <dbReference type="Proteomes" id="UP000001476"/>
    </source>
</evidence>
<evidence type="ECO:0000313" key="1">
    <source>
        <dbReference type="EMBL" id="ACR72537.1"/>
    </source>
</evidence>
<organism evidence="1 2">
    <name type="scientific">Lachnospira eligens (strain ATCC 27750 / DSM 3376 / VPI C15-48 / C15-B4)</name>
    <name type="common">Eubacterium eligens</name>
    <dbReference type="NCBI Taxonomy" id="515620"/>
    <lineage>
        <taxon>Bacteria</taxon>
        <taxon>Bacillati</taxon>
        <taxon>Bacillota</taxon>
        <taxon>Clostridia</taxon>
        <taxon>Lachnospirales</taxon>
        <taxon>Lachnospiraceae</taxon>
        <taxon>Lachnospira</taxon>
    </lineage>
</organism>
<proteinExistence type="predicted"/>
<protein>
    <submittedName>
        <fullName evidence="1">Uncharacterized protein</fullName>
    </submittedName>
</protein>
<sequence>MAIINVIDDKEEIVMDYAFEDEKRTKIIYANASDIVQYKGVRCYCKNPYCEARMFIYNPEHPSSAFFKASGKPSHNGSCGSIYNHFDNTEYDANLFNFPDVLIDLEKEPIKKKTCISGRTGSGEETFGKKGLKTIKEIYKMATNTPPNDEYNGIKIKDILADVRSYSEYEDGIMGYHLVECNFFRYENNEKAIIMNFPFLPNNRYYLRLVFENEELFRKERSRIYDTGHKGLIVISGLWQQIDEEYEKSTIKAECKIKSEKQIAIIK</sequence>
<name>C4Z2G2_LACE2</name>
<dbReference type="KEGG" id="eel:EUBELI_01545"/>
<dbReference type="eggNOG" id="ENOG502ZBMF">
    <property type="taxonomic scope" value="Bacteria"/>
</dbReference>
<accession>C4Z2G2</accession>
<gene>
    <name evidence="1" type="ordered locus">EUBELI_01545</name>
</gene>
<keyword evidence="2" id="KW-1185">Reference proteome</keyword>
<reference evidence="1 2" key="1">
    <citation type="journal article" date="2009" name="Proc. Natl. Acad. Sci. U.S.A.">
        <title>Characterizing a model human gut microbiota composed of members of its two dominant bacterial phyla.</title>
        <authorList>
            <person name="Mahowald M.A."/>
            <person name="Rey F.E."/>
            <person name="Seedorf H."/>
            <person name="Turnbaugh P.J."/>
            <person name="Fulton R.S."/>
            <person name="Wollam A."/>
            <person name="Shah N."/>
            <person name="Wang C."/>
            <person name="Magrini V."/>
            <person name="Wilson R.K."/>
            <person name="Cantarel B.L."/>
            <person name="Coutinho P.M."/>
            <person name="Henrissat B."/>
            <person name="Crock L.W."/>
            <person name="Russell A."/>
            <person name="Verberkmoes N.C."/>
            <person name="Hettich R.L."/>
            <person name="Gordon J.I."/>
        </authorList>
    </citation>
    <scope>NUCLEOTIDE SEQUENCE [LARGE SCALE GENOMIC DNA]</scope>
    <source>
        <strain evidence="2">ATCC 27750 / DSM 3376 / VPI C15-48 / C15-B4</strain>
    </source>
</reference>